<keyword evidence="1" id="KW-0472">Membrane</keyword>
<organism evidence="2 3">
    <name type="scientific">Calothrix parasitica NIES-267</name>
    <dbReference type="NCBI Taxonomy" id="1973488"/>
    <lineage>
        <taxon>Bacteria</taxon>
        <taxon>Bacillati</taxon>
        <taxon>Cyanobacteriota</taxon>
        <taxon>Cyanophyceae</taxon>
        <taxon>Nostocales</taxon>
        <taxon>Calotrichaceae</taxon>
        <taxon>Calothrix</taxon>
    </lineage>
</organism>
<protein>
    <submittedName>
        <fullName evidence="2">Uncharacterized protein</fullName>
    </submittedName>
</protein>
<reference evidence="2 3" key="1">
    <citation type="submission" date="2017-06" db="EMBL/GenBank/DDBJ databases">
        <title>Genome sequencing of cyanobaciteial culture collection at National Institute for Environmental Studies (NIES).</title>
        <authorList>
            <person name="Hirose Y."/>
            <person name="Shimura Y."/>
            <person name="Fujisawa T."/>
            <person name="Nakamura Y."/>
            <person name="Kawachi M."/>
        </authorList>
    </citation>
    <scope>NUCLEOTIDE SEQUENCE [LARGE SCALE GENOMIC DNA]</scope>
    <source>
        <strain evidence="2 3">NIES-267</strain>
        <plasmid evidence="3">Plasmid2 dna</plasmid>
    </source>
</reference>
<name>A0A1Z4M2Z8_9CYAN</name>
<dbReference type="AlphaFoldDB" id="A0A1Z4M2Z8"/>
<evidence type="ECO:0000256" key="1">
    <source>
        <dbReference type="SAM" id="Phobius"/>
    </source>
</evidence>
<sequence>MSKKAKGWIETELDGDLIEYKFNSNKTVFMWRPVGTIPHPKNPDDPHYSIVIEANGEVNPLKMHTTGAHPGFPDIRTRSFHNATALQVLANHALNTNIEDSFNPHEIGLNQQDKKVANGLEQVFGKRYADNFRDTVAERNRRYTEEGCLPVLIAAIGVISSIPLAGIALVFFLIH</sequence>
<keyword evidence="1" id="KW-1133">Transmembrane helix</keyword>
<proteinExistence type="predicted"/>
<keyword evidence="1" id="KW-0812">Transmembrane</keyword>
<dbReference type="Proteomes" id="UP000218418">
    <property type="component" value="Plasmid plasmid2"/>
</dbReference>
<evidence type="ECO:0000313" key="3">
    <source>
        <dbReference type="Proteomes" id="UP000218418"/>
    </source>
</evidence>
<dbReference type="EMBL" id="AP018229">
    <property type="protein sequence ID" value="BAY87874.1"/>
    <property type="molecule type" value="Genomic_DNA"/>
</dbReference>
<feature type="transmembrane region" description="Helical" evidence="1">
    <location>
        <begin position="149"/>
        <end position="174"/>
    </location>
</feature>
<keyword evidence="3" id="KW-1185">Reference proteome</keyword>
<evidence type="ECO:0000313" key="2">
    <source>
        <dbReference type="EMBL" id="BAY87874.1"/>
    </source>
</evidence>
<keyword evidence="2" id="KW-0614">Plasmid</keyword>
<geneLocation type="plasmid" evidence="3">
    <name>Plasmid2 dna</name>
</geneLocation>
<gene>
    <name evidence="2" type="ORF">NIES267_73980</name>
</gene>
<accession>A0A1Z4M2Z8</accession>